<comment type="caution">
    <text evidence="3">The sequence shown here is derived from an EMBL/GenBank/DDBJ whole genome shotgun (WGS) entry which is preliminary data.</text>
</comment>
<reference evidence="2 5" key="4">
    <citation type="submission" date="2019-12" db="EMBL/GenBank/DDBJ databases">
        <title>Multi-Generational Helicobacter saguini Isolates.</title>
        <authorList>
            <person name="Mannion A."/>
            <person name="Shen Z."/>
            <person name="Fox J.G."/>
        </authorList>
    </citation>
    <scope>NUCLEOTIDE SEQUENCE [LARGE SCALE GENOMIC DNA]</scope>
    <source>
        <strain evidence="2">16-048</strain>
        <strain evidence="5">16-048 (F4)</strain>
    </source>
</reference>
<reference evidence="3" key="3">
    <citation type="submission" date="2018-04" db="EMBL/GenBank/DDBJ databases">
        <authorList>
            <person name="Sheh A."/>
            <person name="Shen Z."/>
            <person name="Mannion A.J."/>
            <person name="Fox J.G."/>
        </authorList>
    </citation>
    <scope>NUCLEOTIDE SEQUENCE</scope>
    <source>
        <strain evidence="3">MIT 97-6194</strain>
    </source>
</reference>
<dbReference type="EMBL" id="JRMP02000008">
    <property type="protein sequence ID" value="TLD94289.1"/>
    <property type="molecule type" value="Genomic_DNA"/>
</dbReference>
<evidence type="ECO:0000313" key="4">
    <source>
        <dbReference type="Proteomes" id="UP000029714"/>
    </source>
</evidence>
<evidence type="ECO:0000313" key="2">
    <source>
        <dbReference type="EMBL" id="MWV69570.1"/>
    </source>
</evidence>
<dbReference type="EMBL" id="QBIU01000001">
    <property type="protein sequence ID" value="MWV69570.1"/>
    <property type="molecule type" value="Genomic_DNA"/>
</dbReference>
<organism evidence="3 4">
    <name type="scientific">Helicobacter saguini</name>
    <dbReference type="NCBI Taxonomy" id="1548018"/>
    <lineage>
        <taxon>Bacteria</taxon>
        <taxon>Pseudomonadati</taxon>
        <taxon>Campylobacterota</taxon>
        <taxon>Epsilonproteobacteria</taxon>
        <taxon>Campylobacterales</taxon>
        <taxon>Helicobacteraceae</taxon>
        <taxon>Helicobacter</taxon>
    </lineage>
</organism>
<evidence type="ECO:0008006" key="6">
    <source>
        <dbReference type="Google" id="ProtNLM"/>
    </source>
</evidence>
<evidence type="ECO:0000256" key="1">
    <source>
        <dbReference type="SAM" id="MobiDB-lite"/>
    </source>
</evidence>
<dbReference type="AlphaFoldDB" id="A0A347VTG3"/>
<evidence type="ECO:0000313" key="5">
    <source>
        <dbReference type="Proteomes" id="UP000477070"/>
    </source>
</evidence>
<sequence>MTLNLSKEAREQLSHIAKEQNKSSEDVAKEAVLEYLQEYLQDMQDYKNALNARNNRNKNECVKSSELFKQMGI</sequence>
<reference evidence="3 4" key="2">
    <citation type="journal article" date="2016" name="Infect. Immun.">
        <title>Helicobacter saguini, a Novel Helicobacter Isolated from Cotton-Top Tamarins with Ulcerative Colitis, Has Proinflammatory Properties and Induces Typhlocolitis and Dysplasia in Gnotobiotic IL-10-/- Mice.</title>
        <authorList>
            <person name="Shen Z."/>
            <person name="Mannion A."/>
            <person name="Whary M.T."/>
            <person name="Muthupalani S."/>
            <person name="Sheh A."/>
            <person name="Feng Y."/>
            <person name="Gong G."/>
            <person name="Vandamme P."/>
            <person name="Holcombe H.R."/>
            <person name="Paster B.J."/>
            <person name="Fox J.G."/>
        </authorList>
    </citation>
    <scope>NUCLEOTIDE SEQUENCE [LARGE SCALE GENOMIC DNA]</scope>
    <source>
        <strain evidence="3 4">MIT 97-6194</strain>
    </source>
</reference>
<dbReference type="SUPFAM" id="SSF47598">
    <property type="entry name" value="Ribbon-helix-helix"/>
    <property type="match status" value="1"/>
</dbReference>
<feature type="compositionally biased region" description="Basic and acidic residues" evidence="1">
    <location>
        <begin position="7"/>
        <end position="23"/>
    </location>
</feature>
<accession>A0A347VTG3</accession>
<evidence type="ECO:0000313" key="3">
    <source>
        <dbReference type="EMBL" id="TLD94289.1"/>
    </source>
</evidence>
<reference evidence="3 4" key="1">
    <citation type="journal article" date="2014" name="Genome Announc.">
        <title>Draft genome sequences of eight enterohepatic helicobacter species isolated from both laboratory and wild rodents.</title>
        <authorList>
            <person name="Sheh A."/>
            <person name="Shen Z."/>
            <person name="Fox J.G."/>
        </authorList>
    </citation>
    <scope>NUCLEOTIDE SEQUENCE [LARGE SCALE GENOMIC DNA]</scope>
    <source>
        <strain evidence="3 4">MIT 97-6194</strain>
    </source>
</reference>
<dbReference type="RefSeq" id="WP_034571161.1">
    <property type="nucleotide sequence ID" value="NZ_JRMP02000008.1"/>
</dbReference>
<name>A0A347VTG3_9HELI</name>
<proteinExistence type="predicted"/>
<gene>
    <name evidence="2" type="ORF">DCO61_06015</name>
    <name evidence="3" type="ORF">LS64_006100</name>
</gene>
<protein>
    <recommendedName>
        <fullName evidence="6">CopG family transcriptional regulator</fullName>
    </recommendedName>
</protein>
<keyword evidence="4" id="KW-1185">Reference proteome</keyword>
<dbReference type="Proteomes" id="UP000029714">
    <property type="component" value="Unassembled WGS sequence"/>
</dbReference>
<feature type="region of interest" description="Disordered" evidence="1">
    <location>
        <begin position="1"/>
        <end position="23"/>
    </location>
</feature>
<dbReference type="InterPro" id="IPR010985">
    <property type="entry name" value="Ribbon_hlx_hlx"/>
</dbReference>
<dbReference type="Proteomes" id="UP000477070">
    <property type="component" value="Unassembled WGS sequence"/>
</dbReference>
<dbReference type="GO" id="GO:0006355">
    <property type="term" value="P:regulation of DNA-templated transcription"/>
    <property type="evidence" value="ECO:0007669"/>
    <property type="project" value="InterPro"/>
</dbReference>